<proteinExistence type="predicted"/>
<dbReference type="EMBL" id="CP001650">
    <property type="protein sequence ID" value="ADF54851.1"/>
    <property type="molecule type" value="Genomic_DNA"/>
</dbReference>
<dbReference type="KEGG" id="zpr:ZPR_4551"/>
<sequence>MLDFMFFQKKDHLKTHPAAYILIVAVVGIIFLNILNLVYS</sequence>
<keyword evidence="3" id="KW-1185">Reference proteome</keyword>
<feature type="transmembrane region" description="Helical" evidence="1">
    <location>
        <begin position="20"/>
        <end position="39"/>
    </location>
</feature>
<protein>
    <submittedName>
        <fullName evidence="2">Uncharacterized protein</fullName>
    </submittedName>
</protein>
<evidence type="ECO:0000313" key="3">
    <source>
        <dbReference type="Proteomes" id="UP000001654"/>
    </source>
</evidence>
<keyword evidence="1" id="KW-0472">Membrane</keyword>
<evidence type="ECO:0000313" key="2">
    <source>
        <dbReference type="EMBL" id="ADF54851.1"/>
    </source>
</evidence>
<name>D5BDE5_ZUNPS</name>
<dbReference type="Proteomes" id="UP000001654">
    <property type="component" value="Chromosome"/>
</dbReference>
<keyword evidence="1" id="KW-1133">Transmembrane helix</keyword>
<dbReference type="HOGENOM" id="CLU_3299047_0_0_10"/>
<organism evidence="2 3">
    <name type="scientific">Zunongwangia profunda (strain DSM 18752 / CCTCC AB 206139 / SM-A87)</name>
    <name type="common">Wangia profunda</name>
    <dbReference type="NCBI Taxonomy" id="655815"/>
    <lineage>
        <taxon>Bacteria</taxon>
        <taxon>Pseudomonadati</taxon>
        <taxon>Bacteroidota</taxon>
        <taxon>Flavobacteriia</taxon>
        <taxon>Flavobacteriales</taxon>
        <taxon>Flavobacteriaceae</taxon>
        <taxon>Zunongwangia</taxon>
    </lineage>
</organism>
<reference evidence="2 3" key="1">
    <citation type="journal article" date="2010" name="BMC Genomics">
        <title>The complete genome of Zunongwangia profunda SM-A87 reveals its adaptation to the deep-sea environment and ecological role in sedimentary organic nitrogen degradation.</title>
        <authorList>
            <person name="Qin Q.L."/>
            <person name="Zhang X.Y."/>
            <person name="Wang X.M."/>
            <person name="Liu G.M."/>
            <person name="Chen X.L."/>
            <person name="Xie B.B."/>
            <person name="Dang H.Y."/>
            <person name="Zhou B.C."/>
            <person name="Yu J."/>
            <person name="Zhang Y.Z."/>
        </authorList>
    </citation>
    <scope>NUCLEOTIDE SEQUENCE [LARGE SCALE GENOMIC DNA]</scope>
    <source>
        <strain evidence="3">DSM 18752 / CCTCC AB 206139 / SM-A87</strain>
    </source>
</reference>
<dbReference type="AlphaFoldDB" id="D5BDE5"/>
<dbReference type="STRING" id="655815.ZPR_4551"/>
<keyword evidence="1" id="KW-0812">Transmembrane</keyword>
<gene>
    <name evidence="2" type="ordered locus">ZPR_4551</name>
</gene>
<accession>D5BDE5</accession>
<evidence type="ECO:0000256" key="1">
    <source>
        <dbReference type="SAM" id="Phobius"/>
    </source>
</evidence>